<comment type="caution">
    <text evidence="1">The sequence shown here is derived from an EMBL/GenBank/DDBJ whole genome shotgun (WGS) entry which is preliminary data.</text>
</comment>
<dbReference type="InterPro" id="IPR025394">
    <property type="entry name" value="DUF4127"/>
</dbReference>
<evidence type="ECO:0008006" key="3">
    <source>
        <dbReference type="Google" id="ProtNLM"/>
    </source>
</evidence>
<protein>
    <recommendedName>
        <fullName evidence="3">DUF4127 domain-containing protein</fullName>
    </recommendedName>
</protein>
<dbReference type="Proteomes" id="UP000244184">
    <property type="component" value="Unassembled WGS sequence"/>
</dbReference>
<evidence type="ECO:0000313" key="1">
    <source>
        <dbReference type="EMBL" id="PUA37493.1"/>
    </source>
</evidence>
<organism evidence="1 2">
    <name type="scientific">Paenibacillus elgii</name>
    <dbReference type="NCBI Taxonomy" id="189691"/>
    <lineage>
        <taxon>Bacteria</taxon>
        <taxon>Bacillati</taxon>
        <taxon>Bacillota</taxon>
        <taxon>Bacilli</taxon>
        <taxon>Bacillales</taxon>
        <taxon>Paenibacillaceae</taxon>
        <taxon>Paenibacillus</taxon>
    </lineage>
</organism>
<gene>
    <name evidence="1" type="ORF">C8Z91_19295</name>
</gene>
<dbReference type="EMBL" id="PYHP01000050">
    <property type="protein sequence ID" value="PUA37493.1"/>
    <property type="molecule type" value="Genomic_DNA"/>
</dbReference>
<name>A0A2T6G004_9BACL</name>
<dbReference type="AlphaFoldDB" id="A0A2T6G004"/>
<dbReference type="Pfam" id="PF13552">
    <property type="entry name" value="DUF4127"/>
    <property type="match status" value="1"/>
</dbReference>
<accession>A0A2T6G004</accession>
<sequence length="517" mass="58751">MTRPGEGEAMRTILYVPLDERPCNFDFPADLAAGTDFRLVRPEPEAMGRKKSPADVERIWAWLFERAAEADGAIVSLDTLVYGGIVPSRLHWLSPEQCRERLDRLRKLKQINPKLRLYAFNLIMRCPSYSSGDEEPDYYEAWGKDIFRRGVLRHRAELGLADEKELAELKRLDTGIPDVVWQDYIERRDVNLQVNRWAVELVKEQIVDFMIVPQDDSAPFGLTAVDQQHVREHIRSLGLQLQVYMYPGADEVGCTLLARMINGFMGVRPLIYPHFSSVQGPFVTPLYEDRVLYETLKCHIVACGALMASSVSEADLILCVNSPGEQMIEAGEQALPNPNRGYTVLRNLVELTEMAHEVVHRWKKPCLIADVAYANGSDLELLALLRQKGLLFRLAAYAGWNTNGNTLGTCLAQGLIYYLYGDTQGHRDFLALRLVEDAGYCASVRQQVTQSCLPSMGHTYFSVDGERGAVADLVKRDLQRFAREQIDDEGHRVVIDDCRMPWSRMFEVGLRVRVERR</sequence>
<reference evidence="1 2" key="1">
    <citation type="submission" date="2018-03" db="EMBL/GenBank/DDBJ databases">
        <title>Genome sequence of Paenibacillus elgii strain AC13 an antimicrobial compound producing bacteria.</title>
        <authorList>
            <person name="Kurokawa A.S."/>
            <person name="Araujo J.F."/>
            <person name="Costa R.A."/>
            <person name="Ortega D.B."/>
            <person name="Pires A.S."/>
            <person name="Pappas G.J.Jr."/>
            <person name="Franco O.L."/>
            <person name="Barreto C."/>
            <person name="Magalhaes B.S."/>
            <person name="Kruger R.H."/>
        </authorList>
    </citation>
    <scope>NUCLEOTIDE SEQUENCE [LARGE SCALE GENOMIC DNA]</scope>
    <source>
        <strain evidence="1 2">AC13</strain>
    </source>
</reference>
<evidence type="ECO:0000313" key="2">
    <source>
        <dbReference type="Proteomes" id="UP000244184"/>
    </source>
</evidence>
<proteinExistence type="predicted"/>